<comment type="caution">
    <text evidence="2">The sequence shown here is derived from an EMBL/GenBank/DDBJ whole genome shotgun (WGS) entry which is preliminary data.</text>
</comment>
<name>A0A0N0P7J8_LEPSE</name>
<keyword evidence="3" id="KW-1185">Reference proteome</keyword>
<feature type="region of interest" description="Disordered" evidence="1">
    <location>
        <begin position="1"/>
        <end position="73"/>
    </location>
</feature>
<dbReference type="AlphaFoldDB" id="A0A0N0P7J8"/>
<evidence type="ECO:0000313" key="2">
    <source>
        <dbReference type="EMBL" id="KPI88437.1"/>
    </source>
</evidence>
<feature type="compositionally biased region" description="Polar residues" evidence="1">
    <location>
        <begin position="396"/>
        <end position="411"/>
    </location>
</feature>
<dbReference type="Proteomes" id="UP000038009">
    <property type="component" value="Unassembled WGS sequence"/>
</dbReference>
<evidence type="ECO:0000256" key="1">
    <source>
        <dbReference type="SAM" id="MobiDB-lite"/>
    </source>
</evidence>
<organism evidence="2 3">
    <name type="scientific">Leptomonas seymouri</name>
    <dbReference type="NCBI Taxonomy" id="5684"/>
    <lineage>
        <taxon>Eukaryota</taxon>
        <taxon>Discoba</taxon>
        <taxon>Euglenozoa</taxon>
        <taxon>Kinetoplastea</taxon>
        <taxon>Metakinetoplastina</taxon>
        <taxon>Trypanosomatida</taxon>
        <taxon>Trypanosomatidae</taxon>
        <taxon>Leishmaniinae</taxon>
        <taxon>Leptomonas</taxon>
    </lineage>
</organism>
<dbReference type="PANTHER" id="PTHR47026">
    <property type="entry name" value="PIGMENTOSA GTPASE REGULATOR-LIKE PROTEIN, PUTATIVE-RELATED"/>
    <property type="match status" value="1"/>
</dbReference>
<sequence>MPSSTSSSTSRNALLASAPPAMDALAPYKRTTQPTSSTADSQGMNEASVSRNEEDNLRSDFYTQGGTSGEPDKAFIQEQDGQSIHSASQSAALNLQRDEAFDEVERRARIALESIAIRDEGAKFQVGDYVDVLQSYRTACQERAMYREAYLVQQVLRNLRLEVETRHVRGITEQQMEERRMLEEAHREEFREFHHSWNARIDAFEEEQLEAEISLLERQNNELIRFQEEMRDYQPRLIKYSRSLLESRSKQQVLARQRDYKGAQSQKEKADAIEIADMERYEEARMGAFGRREHALRQRHKQELLALRTKVESRRLYLERYRKQELDVLLQRYINVRRSMESHQNIARNKTGTLLLKHACNMKTDNSGTAVLLESAGSGAFGSLTQRRQADELHAAQSQGVLATSNSSGEA</sequence>
<dbReference type="VEuPathDB" id="TriTrypDB:Lsey_0050_0080"/>
<protein>
    <submittedName>
        <fullName evidence="2">Uncharacterized protein</fullName>
    </submittedName>
</protein>
<dbReference type="OMA" id="HSWNARI"/>
<dbReference type="EMBL" id="LJSK01000050">
    <property type="protein sequence ID" value="KPI88437.1"/>
    <property type="molecule type" value="Genomic_DNA"/>
</dbReference>
<feature type="region of interest" description="Disordered" evidence="1">
    <location>
        <begin position="392"/>
        <end position="411"/>
    </location>
</feature>
<feature type="compositionally biased region" description="Low complexity" evidence="1">
    <location>
        <begin position="1"/>
        <end position="10"/>
    </location>
</feature>
<proteinExistence type="predicted"/>
<reference evidence="2 3" key="1">
    <citation type="journal article" date="2015" name="PLoS Pathog.">
        <title>Leptomonas seymouri: Adaptations to the Dixenous Life Cycle Analyzed by Genome Sequencing, Transcriptome Profiling and Co-infection with Leishmania donovani.</title>
        <authorList>
            <person name="Kraeva N."/>
            <person name="Butenko A."/>
            <person name="Hlavacova J."/>
            <person name="Kostygov A."/>
            <person name="Myskova J."/>
            <person name="Grybchuk D."/>
            <person name="Lestinova T."/>
            <person name="Votypka J."/>
            <person name="Volf P."/>
            <person name="Opperdoes F."/>
            <person name="Flegontov P."/>
            <person name="Lukes J."/>
            <person name="Yurchenko V."/>
        </authorList>
    </citation>
    <scope>NUCLEOTIDE SEQUENCE [LARGE SCALE GENOMIC DNA]</scope>
    <source>
        <strain evidence="2 3">ATCC 30220</strain>
    </source>
</reference>
<evidence type="ECO:0000313" key="3">
    <source>
        <dbReference type="Proteomes" id="UP000038009"/>
    </source>
</evidence>
<dbReference type="PANTHER" id="PTHR47026:SF2">
    <property type="entry name" value="FLAGELLAR ASSOCIATED PROTEIN"/>
    <property type="match status" value="1"/>
</dbReference>
<accession>A0A0N0P7J8</accession>
<feature type="compositionally biased region" description="Polar residues" evidence="1">
    <location>
        <begin position="30"/>
        <end position="50"/>
    </location>
</feature>
<dbReference type="OrthoDB" id="8062037at2759"/>
<gene>
    <name evidence="2" type="ORF">ABL78_2450</name>
</gene>